<keyword evidence="2" id="KW-1185">Reference proteome</keyword>
<organism evidence="1 2">
    <name type="scientific">Hyalomma asiaticum</name>
    <name type="common">Tick</name>
    <dbReference type="NCBI Taxonomy" id="266040"/>
    <lineage>
        <taxon>Eukaryota</taxon>
        <taxon>Metazoa</taxon>
        <taxon>Ecdysozoa</taxon>
        <taxon>Arthropoda</taxon>
        <taxon>Chelicerata</taxon>
        <taxon>Arachnida</taxon>
        <taxon>Acari</taxon>
        <taxon>Parasitiformes</taxon>
        <taxon>Ixodida</taxon>
        <taxon>Ixodoidea</taxon>
        <taxon>Ixodidae</taxon>
        <taxon>Hyalomminae</taxon>
        <taxon>Hyalomma</taxon>
    </lineage>
</organism>
<evidence type="ECO:0000313" key="1">
    <source>
        <dbReference type="EMBL" id="KAH6931973.1"/>
    </source>
</evidence>
<protein>
    <submittedName>
        <fullName evidence="1">Uncharacterized protein</fullName>
    </submittedName>
</protein>
<name>A0ACB7SB71_HYAAI</name>
<proteinExistence type="predicted"/>
<dbReference type="EMBL" id="CM023484">
    <property type="protein sequence ID" value="KAH6931973.1"/>
    <property type="molecule type" value="Genomic_DNA"/>
</dbReference>
<dbReference type="Proteomes" id="UP000821845">
    <property type="component" value="Chromosome 4"/>
</dbReference>
<sequence length="205" mass="22754">MKSWPRLPVRESTIIPQHLPLKEPASPDISWSRWSRSASMSSSTKEPAAMPVMSEHSAASRHTSRVSLSVALPLKAASDWSSVDQRRKDRKPVVMVIWVILLVLAVAALLFDNYQRQKKRGISFRAGTASEEAVPNTVTATGSRPSPQPSRKRITRWTRLQQSSAVTERLTRSVIETRDDETIASKEWGLPVNGTNVTTVDATGR</sequence>
<evidence type="ECO:0000313" key="2">
    <source>
        <dbReference type="Proteomes" id="UP000821845"/>
    </source>
</evidence>
<gene>
    <name evidence="1" type="ORF">HPB50_002035</name>
</gene>
<comment type="caution">
    <text evidence="1">The sequence shown here is derived from an EMBL/GenBank/DDBJ whole genome shotgun (WGS) entry which is preliminary data.</text>
</comment>
<reference evidence="1" key="1">
    <citation type="submission" date="2020-05" db="EMBL/GenBank/DDBJ databases">
        <title>Large-scale comparative analyses of tick genomes elucidate their genetic diversity and vector capacities.</title>
        <authorList>
            <person name="Jia N."/>
            <person name="Wang J."/>
            <person name="Shi W."/>
            <person name="Du L."/>
            <person name="Sun Y."/>
            <person name="Zhan W."/>
            <person name="Jiang J."/>
            <person name="Wang Q."/>
            <person name="Zhang B."/>
            <person name="Ji P."/>
            <person name="Sakyi L.B."/>
            <person name="Cui X."/>
            <person name="Yuan T."/>
            <person name="Jiang B."/>
            <person name="Yang W."/>
            <person name="Lam T.T.-Y."/>
            <person name="Chang Q."/>
            <person name="Ding S."/>
            <person name="Wang X."/>
            <person name="Zhu J."/>
            <person name="Ruan X."/>
            <person name="Zhao L."/>
            <person name="Wei J."/>
            <person name="Que T."/>
            <person name="Du C."/>
            <person name="Cheng J."/>
            <person name="Dai P."/>
            <person name="Han X."/>
            <person name="Huang E."/>
            <person name="Gao Y."/>
            <person name="Liu J."/>
            <person name="Shao H."/>
            <person name="Ye R."/>
            <person name="Li L."/>
            <person name="Wei W."/>
            <person name="Wang X."/>
            <person name="Wang C."/>
            <person name="Yang T."/>
            <person name="Huo Q."/>
            <person name="Li W."/>
            <person name="Guo W."/>
            <person name="Chen H."/>
            <person name="Zhou L."/>
            <person name="Ni X."/>
            <person name="Tian J."/>
            <person name="Zhou Y."/>
            <person name="Sheng Y."/>
            <person name="Liu T."/>
            <person name="Pan Y."/>
            <person name="Xia L."/>
            <person name="Li J."/>
            <person name="Zhao F."/>
            <person name="Cao W."/>
        </authorList>
    </citation>
    <scope>NUCLEOTIDE SEQUENCE</scope>
    <source>
        <strain evidence="1">Hyas-2018</strain>
    </source>
</reference>
<accession>A0ACB7SB71</accession>